<proteinExistence type="predicted"/>
<evidence type="ECO:0000313" key="3">
    <source>
        <dbReference type="Proteomes" id="UP000800038"/>
    </source>
</evidence>
<feature type="compositionally biased region" description="Basic and acidic residues" evidence="1">
    <location>
        <begin position="140"/>
        <end position="155"/>
    </location>
</feature>
<protein>
    <submittedName>
        <fullName evidence="2">Uncharacterized protein</fullName>
    </submittedName>
</protein>
<dbReference type="Proteomes" id="UP000800038">
    <property type="component" value="Unassembled WGS sequence"/>
</dbReference>
<sequence length="206" mass="22730">MPPKKNVAAAEGAEAESGPFRWTLENERKLFVLIQGRYPTSGDYERLLTQFPGTNLKGIQIKCSRFRVEQRKLYDEYGWTLPESGVKSKGTPNKAPATPRKNRAAGDDDDEATGEGDGAGDGGTETPKKETKPPAKRAKKELVKEVSSDDDKAAGEGENNGETPKKEKKPRAKRVKKEPVKKEVPVDDAMEEVEDDIVKEVFEGEI</sequence>
<feature type="region of interest" description="Disordered" evidence="1">
    <location>
        <begin position="78"/>
        <end position="188"/>
    </location>
</feature>
<gene>
    <name evidence="2" type="ORF">EJ02DRAFT_430325</name>
</gene>
<organism evidence="2 3">
    <name type="scientific">Clathrospora elynae</name>
    <dbReference type="NCBI Taxonomy" id="706981"/>
    <lineage>
        <taxon>Eukaryota</taxon>
        <taxon>Fungi</taxon>
        <taxon>Dikarya</taxon>
        <taxon>Ascomycota</taxon>
        <taxon>Pezizomycotina</taxon>
        <taxon>Dothideomycetes</taxon>
        <taxon>Pleosporomycetidae</taxon>
        <taxon>Pleosporales</taxon>
        <taxon>Diademaceae</taxon>
        <taxon>Clathrospora</taxon>
    </lineage>
</organism>
<reference evidence="2" key="1">
    <citation type="journal article" date="2020" name="Stud. Mycol.">
        <title>101 Dothideomycetes genomes: a test case for predicting lifestyles and emergence of pathogens.</title>
        <authorList>
            <person name="Haridas S."/>
            <person name="Albert R."/>
            <person name="Binder M."/>
            <person name="Bloem J."/>
            <person name="Labutti K."/>
            <person name="Salamov A."/>
            <person name="Andreopoulos B."/>
            <person name="Baker S."/>
            <person name="Barry K."/>
            <person name="Bills G."/>
            <person name="Bluhm B."/>
            <person name="Cannon C."/>
            <person name="Castanera R."/>
            <person name="Culley D."/>
            <person name="Daum C."/>
            <person name="Ezra D."/>
            <person name="Gonzalez J."/>
            <person name="Henrissat B."/>
            <person name="Kuo A."/>
            <person name="Liang C."/>
            <person name="Lipzen A."/>
            <person name="Lutzoni F."/>
            <person name="Magnuson J."/>
            <person name="Mondo S."/>
            <person name="Nolan M."/>
            <person name="Ohm R."/>
            <person name="Pangilinan J."/>
            <person name="Park H.-J."/>
            <person name="Ramirez L."/>
            <person name="Alfaro M."/>
            <person name="Sun H."/>
            <person name="Tritt A."/>
            <person name="Yoshinaga Y."/>
            <person name="Zwiers L.-H."/>
            <person name="Turgeon B."/>
            <person name="Goodwin S."/>
            <person name="Spatafora J."/>
            <person name="Crous P."/>
            <person name="Grigoriev I."/>
        </authorList>
    </citation>
    <scope>NUCLEOTIDE SEQUENCE</scope>
    <source>
        <strain evidence="2">CBS 161.51</strain>
    </source>
</reference>
<accession>A0A6A5T4P4</accession>
<dbReference type="EMBL" id="ML976000">
    <property type="protein sequence ID" value="KAF1947138.1"/>
    <property type="molecule type" value="Genomic_DNA"/>
</dbReference>
<name>A0A6A5T4P4_9PLEO</name>
<evidence type="ECO:0000256" key="1">
    <source>
        <dbReference type="SAM" id="MobiDB-lite"/>
    </source>
</evidence>
<keyword evidence="3" id="KW-1185">Reference proteome</keyword>
<dbReference type="AlphaFoldDB" id="A0A6A5T4P4"/>
<evidence type="ECO:0000313" key="2">
    <source>
        <dbReference type="EMBL" id="KAF1947138.1"/>
    </source>
</evidence>
<dbReference type="OrthoDB" id="3889136at2759"/>
<feature type="compositionally biased region" description="Basic residues" evidence="1">
    <location>
        <begin position="166"/>
        <end position="176"/>
    </location>
</feature>